<dbReference type="Gene3D" id="1.10.472.10">
    <property type="entry name" value="Cyclin-like"/>
    <property type="match status" value="2"/>
</dbReference>
<dbReference type="SMART" id="SM00385">
    <property type="entry name" value="CYCLIN"/>
    <property type="match status" value="2"/>
</dbReference>
<feature type="domain" description="Cyclin C-terminal" evidence="8">
    <location>
        <begin position="586"/>
        <end position="709"/>
    </location>
</feature>
<dbReference type="FunFam" id="1.10.472.10:FF:000013">
    <property type="entry name" value="Cyclin A1"/>
    <property type="match status" value="1"/>
</dbReference>
<evidence type="ECO:0000256" key="5">
    <source>
        <dbReference type="RuleBase" id="RU000383"/>
    </source>
</evidence>
<dbReference type="InterPro" id="IPR004367">
    <property type="entry name" value="Cyclin_C-dom"/>
</dbReference>
<dbReference type="GO" id="GO:0051301">
    <property type="term" value="P:cell division"/>
    <property type="evidence" value="ECO:0007669"/>
    <property type="project" value="UniProtKB-KW"/>
</dbReference>
<evidence type="ECO:0000313" key="10">
    <source>
        <dbReference type="Proteomes" id="UP000626092"/>
    </source>
</evidence>
<organism evidence="9 10">
    <name type="scientific">Rhododendron simsii</name>
    <name type="common">Sims's rhododendron</name>
    <dbReference type="NCBI Taxonomy" id="118357"/>
    <lineage>
        <taxon>Eukaryota</taxon>
        <taxon>Viridiplantae</taxon>
        <taxon>Streptophyta</taxon>
        <taxon>Embryophyta</taxon>
        <taxon>Tracheophyta</taxon>
        <taxon>Spermatophyta</taxon>
        <taxon>Magnoliopsida</taxon>
        <taxon>eudicotyledons</taxon>
        <taxon>Gunneridae</taxon>
        <taxon>Pentapetalae</taxon>
        <taxon>asterids</taxon>
        <taxon>Ericales</taxon>
        <taxon>Ericaceae</taxon>
        <taxon>Ericoideae</taxon>
        <taxon>Rhodoreae</taxon>
        <taxon>Rhododendron</taxon>
    </lineage>
</organism>
<dbReference type="SUPFAM" id="SSF47954">
    <property type="entry name" value="Cyclin-like"/>
    <property type="match status" value="2"/>
</dbReference>
<evidence type="ECO:0000259" key="8">
    <source>
        <dbReference type="SMART" id="SM01332"/>
    </source>
</evidence>
<feature type="compositionally biased region" description="Gly residues" evidence="6">
    <location>
        <begin position="27"/>
        <end position="38"/>
    </location>
</feature>
<dbReference type="InterPro" id="IPR039361">
    <property type="entry name" value="Cyclin"/>
</dbReference>
<gene>
    <name evidence="9" type="ORF">RHSIM_Rhsim08G0218200</name>
</gene>
<dbReference type="InterPro" id="IPR036915">
    <property type="entry name" value="Cyclin-like_sf"/>
</dbReference>
<dbReference type="SMART" id="SM01332">
    <property type="entry name" value="Cyclin_C"/>
    <property type="match status" value="1"/>
</dbReference>
<dbReference type="AlphaFoldDB" id="A0A834GHZ1"/>
<dbReference type="Proteomes" id="UP000626092">
    <property type="component" value="Unassembled WGS sequence"/>
</dbReference>
<dbReference type="Pfam" id="PF00134">
    <property type="entry name" value="Cyclin_N"/>
    <property type="match status" value="1"/>
</dbReference>
<dbReference type="InterPro" id="IPR006671">
    <property type="entry name" value="Cyclin_N"/>
</dbReference>
<keyword evidence="10" id="KW-1185">Reference proteome</keyword>
<dbReference type="InterPro" id="IPR013763">
    <property type="entry name" value="Cyclin-like_dom"/>
</dbReference>
<comment type="similarity">
    <text evidence="1">Belongs to the cyclin family. Cyclin AB subfamily.</text>
</comment>
<dbReference type="EMBL" id="WJXA01000008">
    <property type="protein sequence ID" value="KAF7134520.1"/>
    <property type="molecule type" value="Genomic_DNA"/>
</dbReference>
<feature type="region of interest" description="Disordered" evidence="6">
    <location>
        <begin position="137"/>
        <end position="159"/>
    </location>
</feature>
<feature type="region of interest" description="Disordered" evidence="6">
    <location>
        <begin position="1"/>
        <end position="42"/>
    </location>
</feature>
<keyword evidence="4" id="KW-0131">Cell cycle</keyword>
<feature type="domain" description="Cyclin-like" evidence="7">
    <location>
        <begin position="444"/>
        <end position="529"/>
    </location>
</feature>
<evidence type="ECO:0000256" key="3">
    <source>
        <dbReference type="ARBA" id="ARBA00023127"/>
    </source>
</evidence>
<keyword evidence="2" id="KW-0132">Cell division</keyword>
<evidence type="ECO:0000256" key="6">
    <source>
        <dbReference type="SAM" id="MobiDB-lite"/>
    </source>
</evidence>
<dbReference type="PANTHER" id="PTHR10177">
    <property type="entry name" value="CYCLINS"/>
    <property type="match status" value="1"/>
</dbReference>
<dbReference type="OrthoDB" id="5590282at2759"/>
<protein>
    <submittedName>
        <fullName evidence="9">Uncharacterized protein</fullName>
    </submittedName>
</protein>
<feature type="domain" description="Cyclin-like" evidence="7">
    <location>
        <begin position="590"/>
        <end position="678"/>
    </location>
</feature>
<comment type="caution">
    <text evidence="9">The sequence shown here is derived from an EMBL/GenBank/DDBJ whole genome shotgun (WGS) entry which is preliminary data.</text>
</comment>
<name>A0A834GHZ1_RHOSS</name>
<reference evidence="9" key="1">
    <citation type="submission" date="2019-11" db="EMBL/GenBank/DDBJ databases">
        <authorList>
            <person name="Liu Y."/>
            <person name="Hou J."/>
            <person name="Li T.-Q."/>
            <person name="Guan C.-H."/>
            <person name="Wu X."/>
            <person name="Wu H.-Z."/>
            <person name="Ling F."/>
            <person name="Zhang R."/>
            <person name="Shi X.-G."/>
            <person name="Ren J.-P."/>
            <person name="Chen E.-F."/>
            <person name="Sun J.-M."/>
        </authorList>
    </citation>
    <scope>NUCLEOTIDE SEQUENCE</scope>
    <source>
        <strain evidence="9">Adult_tree_wgs_1</strain>
        <tissue evidence="9">Leaves</tissue>
    </source>
</reference>
<evidence type="ECO:0000256" key="2">
    <source>
        <dbReference type="ARBA" id="ARBA00022618"/>
    </source>
</evidence>
<proteinExistence type="inferred from homology"/>
<dbReference type="Pfam" id="PF02984">
    <property type="entry name" value="Cyclin_C"/>
    <property type="match status" value="1"/>
</dbReference>
<dbReference type="FunFam" id="1.10.472.10:FF:000167">
    <property type="entry name" value="Mitotic cyclin 6"/>
    <property type="match status" value="1"/>
</dbReference>
<feature type="compositionally biased region" description="Basic and acidic residues" evidence="6">
    <location>
        <begin position="146"/>
        <end position="159"/>
    </location>
</feature>
<evidence type="ECO:0000256" key="4">
    <source>
        <dbReference type="ARBA" id="ARBA00023306"/>
    </source>
</evidence>
<accession>A0A834GHZ1</accession>
<keyword evidence="3 5" id="KW-0195">Cyclin</keyword>
<feature type="compositionally biased region" description="Acidic residues" evidence="6">
    <location>
        <begin position="10"/>
        <end position="25"/>
    </location>
</feature>
<evidence type="ECO:0000259" key="7">
    <source>
        <dbReference type="SMART" id="SM00385"/>
    </source>
</evidence>
<sequence length="721" mass="80803">MRRTPYQLKEDDENDVEGDDDDDNGNDGNGSGNDGNGDFGRRRRMATNRSLSLSLSLSLSFLSGNVFDRIECGKVCPLFVSKPGYFWKPDPVVLAAHRLVPSPRPVTMKKGNLATANFGEPIPRITRARAAACQQSGGIYPSKATKKQDENRFSTKQQDQKRVLRTNSKRAALDEVNNSAPVPSGVQNKRRAVLKDVTNSKRAALDEVNSSAPVTAGVQNKKRAVLKDVTNVFCDSYRNCLMAPKVPIVAELYGIMDVYDTGFRVCVFRNLTSVTYADCQKNDSKQTRKGSVNVSKVAPSVAVAMQKLPGDLKLKAAQLFLNTEVKSSEDECPVVWESKITLQRGITVQGCSENPQTGKENTVPSQAQKFSKRDKVGLGGKLESINPDIIDIDSDHKESQLCSLYAPDIYSTLRVAELMRRAHTNFMEEVQRDITQSMRGILIDWLVEVSEEYKLAADTLYLTVHFIDLFLSQNYIERQRLQLLGITCMLIASKYEEICAPRVEEFCFITDNTYNREEHVYKLYSECHDHCHHSDSLIQLSVDQATIPRSRSHAGSVGHHNLSSNWQVLKMESQVLNYLAFQLSSPTAKSFLRRFLRAAQASYKTPSLELEFLANYLAELTLVEYEFLKFIPSIIAASAVFLARWTLDQSSHPWSATLEHYTNYKASDLKTAVQALQCLQLNTDGCPLNAIRSKYRQDKYKSVAALTSPELLQTLFYGQNG</sequence>
<dbReference type="CDD" id="cd20506">
    <property type="entry name" value="CYCLIN_AtCycA-like_rpt2"/>
    <property type="match status" value="1"/>
</dbReference>
<evidence type="ECO:0000256" key="1">
    <source>
        <dbReference type="ARBA" id="ARBA00006955"/>
    </source>
</evidence>
<evidence type="ECO:0000313" key="9">
    <source>
        <dbReference type="EMBL" id="KAF7134520.1"/>
    </source>
</evidence>